<evidence type="ECO:0000313" key="3">
    <source>
        <dbReference type="Proteomes" id="UP000030669"/>
    </source>
</evidence>
<gene>
    <name evidence="2" type="ORF">GLOTRDRAFT_133077</name>
</gene>
<proteinExistence type="predicted"/>
<evidence type="ECO:0000256" key="1">
    <source>
        <dbReference type="SAM" id="SignalP"/>
    </source>
</evidence>
<protein>
    <submittedName>
        <fullName evidence="2">Uncharacterized protein</fullName>
    </submittedName>
</protein>
<evidence type="ECO:0000313" key="2">
    <source>
        <dbReference type="EMBL" id="EPQ51197.1"/>
    </source>
</evidence>
<dbReference type="EMBL" id="KB469311">
    <property type="protein sequence ID" value="EPQ51197.1"/>
    <property type="molecule type" value="Genomic_DNA"/>
</dbReference>
<dbReference type="RefSeq" id="XP_007870207.1">
    <property type="nucleotide sequence ID" value="XM_007872016.1"/>
</dbReference>
<name>S7PV14_GLOTA</name>
<reference evidence="2 3" key="1">
    <citation type="journal article" date="2012" name="Science">
        <title>The Paleozoic origin of enzymatic lignin decomposition reconstructed from 31 fungal genomes.</title>
        <authorList>
            <person name="Floudas D."/>
            <person name="Binder M."/>
            <person name="Riley R."/>
            <person name="Barry K."/>
            <person name="Blanchette R.A."/>
            <person name="Henrissat B."/>
            <person name="Martinez A.T."/>
            <person name="Otillar R."/>
            <person name="Spatafora J.W."/>
            <person name="Yadav J.S."/>
            <person name="Aerts A."/>
            <person name="Benoit I."/>
            <person name="Boyd A."/>
            <person name="Carlson A."/>
            <person name="Copeland A."/>
            <person name="Coutinho P.M."/>
            <person name="de Vries R.P."/>
            <person name="Ferreira P."/>
            <person name="Findley K."/>
            <person name="Foster B."/>
            <person name="Gaskell J."/>
            <person name="Glotzer D."/>
            <person name="Gorecki P."/>
            <person name="Heitman J."/>
            <person name="Hesse C."/>
            <person name="Hori C."/>
            <person name="Igarashi K."/>
            <person name="Jurgens J.A."/>
            <person name="Kallen N."/>
            <person name="Kersten P."/>
            <person name="Kohler A."/>
            <person name="Kuees U."/>
            <person name="Kumar T.K.A."/>
            <person name="Kuo A."/>
            <person name="LaButti K."/>
            <person name="Larrondo L.F."/>
            <person name="Lindquist E."/>
            <person name="Ling A."/>
            <person name="Lombard V."/>
            <person name="Lucas S."/>
            <person name="Lundell T."/>
            <person name="Martin R."/>
            <person name="McLaughlin D.J."/>
            <person name="Morgenstern I."/>
            <person name="Morin E."/>
            <person name="Murat C."/>
            <person name="Nagy L.G."/>
            <person name="Nolan M."/>
            <person name="Ohm R.A."/>
            <person name="Patyshakuliyeva A."/>
            <person name="Rokas A."/>
            <person name="Ruiz-Duenas F.J."/>
            <person name="Sabat G."/>
            <person name="Salamov A."/>
            <person name="Samejima M."/>
            <person name="Schmutz J."/>
            <person name="Slot J.C."/>
            <person name="St John F."/>
            <person name="Stenlid J."/>
            <person name="Sun H."/>
            <person name="Sun S."/>
            <person name="Syed K."/>
            <person name="Tsang A."/>
            <person name="Wiebenga A."/>
            <person name="Young D."/>
            <person name="Pisabarro A."/>
            <person name="Eastwood D.C."/>
            <person name="Martin F."/>
            <person name="Cullen D."/>
            <person name="Grigoriev I.V."/>
            <person name="Hibbett D.S."/>
        </authorList>
    </citation>
    <scope>NUCLEOTIDE SEQUENCE [LARGE SCALE GENOMIC DNA]</scope>
    <source>
        <strain evidence="2 3">ATCC 11539</strain>
    </source>
</reference>
<dbReference type="GeneID" id="19302646"/>
<dbReference type="AlphaFoldDB" id="S7PV14"/>
<feature type="chain" id="PRO_5004543782" evidence="1">
    <location>
        <begin position="20"/>
        <end position="50"/>
    </location>
</feature>
<dbReference type="HOGENOM" id="CLU_3125222_0_0_1"/>
<sequence length="50" mass="5230">MRVFTLAIAFASIVALAMAKPLDNANGLLARDANPEADPSESDIAVMKAK</sequence>
<organism evidence="2 3">
    <name type="scientific">Gloeophyllum trabeum (strain ATCC 11539 / FP-39264 / Madison 617)</name>
    <name type="common">Brown rot fungus</name>
    <dbReference type="NCBI Taxonomy" id="670483"/>
    <lineage>
        <taxon>Eukaryota</taxon>
        <taxon>Fungi</taxon>
        <taxon>Dikarya</taxon>
        <taxon>Basidiomycota</taxon>
        <taxon>Agaricomycotina</taxon>
        <taxon>Agaricomycetes</taxon>
        <taxon>Gloeophyllales</taxon>
        <taxon>Gloeophyllaceae</taxon>
        <taxon>Gloeophyllum</taxon>
    </lineage>
</organism>
<dbReference type="KEGG" id="gtr:GLOTRDRAFT_133077"/>
<keyword evidence="1" id="KW-0732">Signal</keyword>
<accession>S7PV14</accession>
<keyword evidence="3" id="KW-1185">Reference proteome</keyword>
<dbReference type="Proteomes" id="UP000030669">
    <property type="component" value="Unassembled WGS sequence"/>
</dbReference>
<feature type="signal peptide" evidence="1">
    <location>
        <begin position="1"/>
        <end position="19"/>
    </location>
</feature>